<evidence type="ECO:0000256" key="1">
    <source>
        <dbReference type="ARBA" id="ARBA00022692"/>
    </source>
</evidence>
<evidence type="ECO:0000256" key="4">
    <source>
        <dbReference type="SAM" id="Phobius"/>
    </source>
</evidence>
<dbReference type="PANTHER" id="PTHR23523:SF2">
    <property type="entry name" value="2-NITROIMIDAZOLE TRANSPORTER"/>
    <property type="match status" value="1"/>
</dbReference>
<feature type="transmembrane region" description="Helical" evidence="4">
    <location>
        <begin position="44"/>
        <end position="69"/>
    </location>
</feature>
<sequence>MTSTPARRALLIAGILLIAANLRAPITAIAPVLGMIGDAFGLGAVEAGVLTTLPLLVFAVVSPFSALLAREYGLERSLFAALLLIAGGIVLRSLGPVWSLFLGTAVIGVGIAIANVLLPSLLKRDFPDRIASLTGAYALAAGVVAALASTTAVPIANLPGSGWNWALGAMLVFPLAAIALWIPQLAGHTPPARGTMAPPHGGRIWRSALAWQVTIFFGLNSLIYYVIIAWLPAILMEAGYSAGAAGSLHGVSQLATAIPGLLFGPLVTRLKDQKAIALGVTATTAAALLGLLLLPGQAALWTVLFGCGSGASFILGLALISLRTSSAHQAAALSGMAQCVGYLVASSAPPLAGFLHERTGSWSTPLALCLALCGVMAFFGYRAGRPTGHAGKGA</sequence>
<dbReference type="Proteomes" id="UP000766336">
    <property type="component" value="Unassembled WGS sequence"/>
</dbReference>
<feature type="transmembrane region" description="Helical" evidence="4">
    <location>
        <begin position="332"/>
        <end position="356"/>
    </location>
</feature>
<feature type="transmembrane region" description="Helical" evidence="4">
    <location>
        <begin position="362"/>
        <end position="381"/>
    </location>
</feature>
<name>A0ABS5QKJ1_9PROT</name>
<comment type="caution">
    <text evidence="6">The sequence shown here is derived from an EMBL/GenBank/DDBJ whole genome shotgun (WGS) entry which is preliminary data.</text>
</comment>
<protein>
    <submittedName>
        <fullName evidence="6">MFS transporter</fullName>
    </submittedName>
</protein>
<feature type="transmembrane region" description="Helical" evidence="4">
    <location>
        <begin position="76"/>
        <end position="94"/>
    </location>
</feature>
<dbReference type="InterPro" id="IPR036259">
    <property type="entry name" value="MFS_trans_sf"/>
</dbReference>
<organism evidence="6 7">
    <name type="scientific">Roseococcus pinisoli</name>
    <dbReference type="NCBI Taxonomy" id="2835040"/>
    <lineage>
        <taxon>Bacteria</taxon>
        <taxon>Pseudomonadati</taxon>
        <taxon>Pseudomonadota</taxon>
        <taxon>Alphaproteobacteria</taxon>
        <taxon>Acetobacterales</taxon>
        <taxon>Roseomonadaceae</taxon>
        <taxon>Roseococcus</taxon>
    </lineage>
</organism>
<feature type="transmembrane region" description="Helical" evidence="4">
    <location>
        <begin position="300"/>
        <end position="320"/>
    </location>
</feature>
<proteinExistence type="predicted"/>
<dbReference type="EMBL" id="JAHCDA010000004">
    <property type="protein sequence ID" value="MBS7813108.1"/>
    <property type="molecule type" value="Genomic_DNA"/>
</dbReference>
<feature type="transmembrane region" description="Helical" evidence="4">
    <location>
        <begin position="208"/>
        <end position="231"/>
    </location>
</feature>
<dbReference type="SUPFAM" id="SSF103473">
    <property type="entry name" value="MFS general substrate transporter"/>
    <property type="match status" value="1"/>
</dbReference>
<feature type="transmembrane region" description="Helical" evidence="4">
    <location>
        <begin position="275"/>
        <end position="294"/>
    </location>
</feature>
<evidence type="ECO:0000256" key="3">
    <source>
        <dbReference type="ARBA" id="ARBA00023136"/>
    </source>
</evidence>
<dbReference type="PANTHER" id="PTHR23523">
    <property type="match status" value="1"/>
</dbReference>
<dbReference type="InterPro" id="IPR052524">
    <property type="entry name" value="MFS_Cyanate_Porter"/>
</dbReference>
<accession>A0ABS5QKJ1</accession>
<keyword evidence="7" id="KW-1185">Reference proteome</keyword>
<feature type="transmembrane region" description="Helical" evidence="4">
    <location>
        <begin position="130"/>
        <end position="153"/>
    </location>
</feature>
<keyword evidence="2 4" id="KW-1133">Transmembrane helix</keyword>
<dbReference type="InterPro" id="IPR011701">
    <property type="entry name" value="MFS"/>
</dbReference>
<feature type="transmembrane region" description="Helical" evidence="4">
    <location>
        <begin position="100"/>
        <end position="118"/>
    </location>
</feature>
<keyword evidence="1 4" id="KW-0812">Transmembrane</keyword>
<dbReference type="Gene3D" id="1.20.1250.20">
    <property type="entry name" value="MFS general substrate transporter like domains"/>
    <property type="match status" value="1"/>
</dbReference>
<evidence type="ECO:0000256" key="2">
    <source>
        <dbReference type="ARBA" id="ARBA00022989"/>
    </source>
</evidence>
<feature type="transmembrane region" description="Helical" evidence="4">
    <location>
        <begin position="165"/>
        <end position="187"/>
    </location>
</feature>
<gene>
    <name evidence="6" type="ORF">KHU32_19340</name>
</gene>
<feature type="transmembrane region" description="Helical" evidence="4">
    <location>
        <begin position="251"/>
        <end position="268"/>
    </location>
</feature>
<evidence type="ECO:0000313" key="6">
    <source>
        <dbReference type="EMBL" id="MBS7813108.1"/>
    </source>
</evidence>
<evidence type="ECO:0000313" key="7">
    <source>
        <dbReference type="Proteomes" id="UP000766336"/>
    </source>
</evidence>
<feature type="domain" description="Major facilitator superfamily (MFS) profile" evidence="5">
    <location>
        <begin position="9"/>
        <end position="388"/>
    </location>
</feature>
<reference evidence="6 7" key="1">
    <citation type="submission" date="2021-05" db="EMBL/GenBank/DDBJ databases">
        <title>Roseococcus sp. XZZS9, whole genome shotgun sequencing project.</title>
        <authorList>
            <person name="Zhao G."/>
            <person name="Shen L."/>
        </authorList>
    </citation>
    <scope>NUCLEOTIDE SEQUENCE [LARGE SCALE GENOMIC DNA]</scope>
    <source>
        <strain evidence="6 7">XZZS9</strain>
    </source>
</reference>
<dbReference type="Pfam" id="PF07690">
    <property type="entry name" value="MFS_1"/>
    <property type="match status" value="1"/>
</dbReference>
<evidence type="ECO:0000259" key="5">
    <source>
        <dbReference type="PROSITE" id="PS50850"/>
    </source>
</evidence>
<keyword evidence="3 4" id="KW-0472">Membrane</keyword>
<dbReference type="InterPro" id="IPR020846">
    <property type="entry name" value="MFS_dom"/>
</dbReference>
<dbReference type="RefSeq" id="WP_213671807.1">
    <property type="nucleotide sequence ID" value="NZ_JAHCDA010000004.1"/>
</dbReference>
<dbReference type="PROSITE" id="PS50850">
    <property type="entry name" value="MFS"/>
    <property type="match status" value="1"/>
</dbReference>